<name>A0A7X6RKR7_9NOCA</name>
<organism evidence="4 5">
    <name type="scientific">Nocardia veterana</name>
    <dbReference type="NCBI Taxonomy" id="132249"/>
    <lineage>
        <taxon>Bacteria</taxon>
        <taxon>Bacillati</taxon>
        <taxon>Actinomycetota</taxon>
        <taxon>Actinomycetes</taxon>
        <taxon>Mycobacteriales</taxon>
        <taxon>Nocardiaceae</taxon>
        <taxon>Nocardia</taxon>
    </lineage>
</organism>
<feature type="signal peptide" evidence="3">
    <location>
        <begin position="1"/>
        <end position="17"/>
    </location>
</feature>
<feature type="region of interest" description="Disordered" evidence="1">
    <location>
        <begin position="337"/>
        <end position="373"/>
    </location>
</feature>
<keyword evidence="3" id="KW-0732">Signal</keyword>
<evidence type="ECO:0000313" key="5">
    <source>
        <dbReference type="Proteomes" id="UP000523447"/>
    </source>
</evidence>
<keyword evidence="2" id="KW-1133">Transmembrane helix</keyword>
<feature type="chain" id="PRO_5039257210" description="Secreted protein" evidence="3">
    <location>
        <begin position="18"/>
        <end position="551"/>
    </location>
</feature>
<sequence>MLFASVGAFAAAAPAAADSPAAGGDLSIAQTLGDRELTVVLRRVTSVPGPLQVEVVTHAGTAAGRLTIEVTPTGVSSAARRPAPGAPTDHGAIDLGATPGMYSTTVWVDRAGPWELAVGDGSRTARIPFLVPAQIATPPERFVYGGFVVAGVALPVAAVVAIRARRSAWALVPAAGVVAGVAVAVTAAVLSATLPLPPQPGVQVDPDADNVADPYAAQQPRISDFSRPPVLLAVVAESIRAGEAADLDLDLVDAATGNRVDDLIVHDDALIHALVVGPSGQLAHLHPIRTGPGRYQLHVTAPEPGHYALSTELVRRGGGVQTVRAATGFDVAVGATSGREFTGGRSTPPGGAQSGLPTRAHASAPADRGPQDAHRTLVASADSDGTPITVTATAAVAGVPTTLTAKVGDRPELQPWLGMVGHLVVAGPLPGDNDLGTAVQNAPIWGHAHSMGAMSMGGMAMETPGPDSGTTAADHMSHGSGSSAELAEAMLMPSANGDSPPDETVAAYGPTVPFTYTFALPGRYRLWLQVERRYTVLTIPVVLDVAPGSAR</sequence>
<dbReference type="Proteomes" id="UP000523447">
    <property type="component" value="Unassembled WGS sequence"/>
</dbReference>
<evidence type="ECO:0000256" key="2">
    <source>
        <dbReference type="SAM" id="Phobius"/>
    </source>
</evidence>
<protein>
    <recommendedName>
        <fullName evidence="6">Secreted protein</fullName>
    </recommendedName>
</protein>
<keyword evidence="2" id="KW-0812">Transmembrane</keyword>
<accession>A0A7X6RKR7</accession>
<evidence type="ECO:0000256" key="3">
    <source>
        <dbReference type="SAM" id="SignalP"/>
    </source>
</evidence>
<evidence type="ECO:0000256" key="1">
    <source>
        <dbReference type="SAM" id="MobiDB-lite"/>
    </source>
</evidence>
<keyword evidence="5" id="KW-1185">Reference proteome</keyword>
<comment type="caution">
    <text evidence="4">The sequence shown here is derived from an EMBL/GenBank/DDBJ whole genome shotgun (WGS) entry which is preliminary data.</text>
</comment>
<gene>
    <name evidence="4" type="ORF">HGA07_28190</name>
</gene>
<evidence type="ECO:0000313" key="4">
    <source>
        <dbReference type="EMBL" id="NKY89465.1"/>
    </source>
</evidence>
<dbReference type="EMBL" id="JAAXPE010000047">
    <property type="protein sequence ID" value="NKY89465.1"/>
    <property type="molecule type" value="Genomic_DNA"/>
</dbReference>
<reference evidence="4 5" key="1">
    <citation type="submission" date="2020-04" db="EMBL/GenBank/DDBJ databases">
        <title>MicrobeNet Type strains.</title>
        <authorList>
            <person name="Nicholson A.C."/>
        </authorList>
    </citation>
    <scope>NUCLEOTIDE SEQUENCE [LARGE SCALE GENOMIC DNA]</scope>
    <source>
        <strain evidence="4 5">DSM 44445</strain>
    </source>
</reference>
<feature type="transmembrane region" description="Helical" evidence="2">
    <location>
        <begin position="142"/>
        <end position="162"/>
    </location>
</feature>
<proteinExistence type="predicted"/>
<keyword evidence="2" id="KW-0472">Membrane</keyword>
<feature type="transmembrane region" description="Helical" evidence="2">
    <location>
        <begin position="169"/>
        <end position="190"/>
    </location>
</feature>
<evidence type="ECO:0008006" key="6">
    <source>
        <dbReference type="Google" id="ProtNLM"/>
    </source>
</evidence>
<dbReference type="AlphaFoldDB" id="A0A7X6RKR7"/>